<comment type="caution">
    <text evidence="7">The sequence shown here is derived from an EMBL/GenBank/DDBJ whole genome shotgun (WGS) entry which is preliminary data.</text>
</comment>
<proteinExistence type="inferred from homology"/>
<protein>
    <recommendedName>
        <fullName evidence="2 4">acylphosphatase</fullName>
        <ecNumber evidence="2 4">3.6.1.7</ecNumber>
    </recommendedName>
</protein>
<evidence type="ECO:0000256" key="1">
    <source>
        <dbReference type="ARBA" id="ARBA00005614"/>
    </source>
</evidence>
<feature type="active site" evidence="4">
    <location>
        <position position="38"/>
    </location>
</feature>
<name>A0A0G1DJX9_9BACT</name>
<dbReference type="PANTHER" id="PTHR47268:SF4">
    <property type="entry name" value="ACYLPHOSPHATASE"/>
    <property type="match status" value="1"/>
</dbReference>
<feature type="active site" evidence="4">
    <location>
        <position position="20"/>
    </location>
</feature>
<dbReference type="PROSITE" id="PS51160">
    <property type="entry name" value="ACYLPHOSPHATASE_3"/>
    <property type="match status" value="1"/>
</dbReference>
<dbReference type="AlphaFoldDB" id="A0A0G1DJX9"/>
<evidence type="ECO:0000256" key="2">
    <source>
        <dbReference type="ARBA" id="ARBA00012150"/>
    </source>
</evidence>
<organism evidence="7 8">
    <name type="scientific">Candidatus Gottesmanbacteria bacterium GW2011_GWA2_43_14</name>
    <dbReference type="NCBI Taxonomy" id="1618443"/>
    <lineage>
        <taxon>Bacteria</taxon>
        <taxon>Candidatus Gottesmaniibacteriota</taxon>
    </lineage>
</organism>
<evidence type="ECO:0000259" key="6">
    <source>
        <dbReference type="PROSITE" id="PS51160"/>
    </source>
</evidence>
<reference evidence="7 8" key="1">
    <citation type="journal article" date="2015" name="Nature">
        <title>rRNA introns, odd ribosomes, and small enigmatic genomes across a large radiation of phyla.</title>
        <authorList>
            <person name="Brown C.T."/>
            <person name="Hug L.A."/>
            <person name="Thomas B.C."/>
            <person name="Sharon I."/>
            <person name="Castelle C.J."/>
            <person name="Singh A."/>
            <person name="Wilkins M.J."/>
            <person name="Williams K.H."/>
            <person name="Banfield J.F."/>
        </authorList>
    </citation>
    <scope>NUCLEOTIDE SEQUENCE [LARGE SCALE GENOMIC DNA]</scope>
</reference>
<gene>
    <name evidence="7" type="ORF">UV73_C0004G0121</name>
</gene>
<dbReference type="Pfam" id="PF00708">
    <property type="entry name" value="Acylphosphatase"/>
    <property type="match status" value="1"/>
</dbReference>
<comment type="catalytic activity">
    <reaction evidence="3 4">
        <text>an acyl phosphate + H2O = a carboxylate + phosphate + H(+)</text>
        <dbReference type="Rhea" id="RHEA:14965"/>
        <dbReference type="ChEBI" id="CHEBI:15377"/>
        <dbReference type="ChEBI" id="CHEBI:15378"/>
        <dbReference type="ChEBI" id="CHEBI:29067"/>
        <dbReference type="ChEBI" id="CHEBI:43474"/>
        <dbReference type="ChEBI" id="CHEBI:59918"/>
        <dbReference type="EC" id="3.6.1.7"/>
    </reaction>
</comment>
<evidence type="ECO:0000313" key="7">
    <source>
        <dbReference type="EMBL" id="KKS97979.1"/>
    </source>
</evidence>
<accession>A0A0G1DJX9</accession>
<sequence>MKRVRAHVFISGDVTGVGYRAWTVREATRLELKGWVRNADRNLVELVCEGAEDIVNKYIDICKNGPETSLVADIEVKWEKTGDDLAGFEIRY</sequence>
<evidence type="ECO:0000256" key="5">
    <source>
        <dbReference type="RuleBase" id="RU004168"/>
    </source>
</evidence>
<evidence type="ECO:0000313" key="8">
    <source>
        <dbReference type="Proteomes" id="UP000034894"/>
    </source>
</evidence>
<dbReference type="PANTHER" id="PTHR47268">
    <property type="entry name" value="ACYLPHOSPHATASE"/>
    <property type="match status" value="1"/>
</dbReference>
<dbReference type="EMBL" id="LCFP01000004">
    <property type="protein sequence ID" value="KKS97979.1"/>
    <property type="molecule type" value="Genomic_DNA"/>
</dbReference>
<feature type="domain" description="Acylphosphatase-like" evidence="6">
    <location>
        <begin position="5"/>
        <end position="92"/>
    </location>
</feature>
<dbReference type="STRING" id="1618443.UV73_C0004G0121"/>
<evidence type="ECO:0000256" key="4">
    <source>
        <dbReference type="PROSITE-ProRule" id="PRU00520"/>
    </source>
</evidence>
<dbReference type="Gene3D" id="3.30.70.100">
    <property type="match status" value="1"/>
</dbReference>
<keyword evidence="4 7" id="KW-0378">Hydrolase</keyword>
<dbReference type="PATRIC" id="fig|1618443.3.peg.779"/>
<dbReference type="InterPro" id="IPR020456">
    <property type="entry name" value="Acylphosphatase"/>
</dbReference>
<dbReference type="InterPro" id="IPR036046">
    <property type="entry name" value="Acylphosphatase-like_dom_sf"/>
</dbReference>
<dbReference type="Proteomes" id="UP000034894">
    <property type="component" value="Unassembled WGS sequence"/>
</dbReference>
<dbReference type="InterPro" id="IPR001792">
    <property type="entry name" value="Acylphosphatase-like_dom"/>
</dbReference>
<comment type="similarity">
    <text evidence="1 5">Belongs to the acylphosphatase family.</text>
</comment>
<dbReference type="GO" id="GO:0003998">
    <property type="term" value="F:acylphosphatase activity"/>
    <property type="evidence" value="ECO:0007669"/>
    <property type="project" value="UniProtKB-EC"/>
</dbReference>
<dbReference type="SUPFAM" id="SSF54975">
    <property type="entry name" value="Acylphosphatase/BLUF domain-like"/>
    <property type="match status" value="1"/>
</dbReference>
<evidence type="ECO:0000256" key="3">
    <source>
        <dbReference type="ARBA" id="ARBA00047645"/>
    </source>
</evidence>
<dbReference type="EC" id="3.6.1.7" evidence="2 4"/>